<comment type="caution">
    <text evidence="1">The sequence shown here is derived from an EMBL/GenBank/DDBJ whole genome shotgun (WGS) entry which is preliminary data.</text>
</comment>
<organism evidence="1 2">
    <name type="scientific">Sulfobacillus benefaciens</name>
    <dbReference type="NCBI Taxonomy" id="453960"/>
    <lineage>
        <taxon>Bacteria</taxon>
        <taxon>Bacillati</taxon>
        <taxon>Bacillota</taxon>
        <taxon>Clostridia</taxon>
        <taxon>Eubacteriales</taxon>
        <taxon>Clostridiales Family XVII. Incertae Sedis</taxon>
        <taxon>Sulfobacillus</taxon>
    </lineage>
</organism>
<dbReference type="EMBL" id="PXYW01000108">
    <property type="protein sequence ID" value="PSR27562.1"/>
    <property type="molecule type" value="Genomic_DNA"/>
</dbReference>
<evidence type="ECO:0000313" key="2">
    <source>
        <dbReference type="Proteomes" id="UP000242972"/>
    </source>
</evidence>
<accession>A0A2T2WZA6</accession>
<reference evidence="1 2" key="1">
    <citation type="journal article" date="2014" name="BMC Genomics">
        <title>Comparison of environmental and isolate Sulfobacillus genomes reveals diverse carbon, sulfur, nitrogen, and hydrogen metabolisms.</title>
        <authorList>
            <person name="Justice N.B."/>
            <person name="Norman A."/>
            <person name="Brown C.T."/>
            <person name="Singh A."/>
            <person name="Thomas B.C."/>
            <person name="Banfield J.F."/>
        </authorList>
    </citation>
    <scope>NUCLEOTIDE SEQUENCE [LARGE SCALE GENOMIC DNA]</scope>
    <source>
        <strain evidence="1">AMDSBA4</strain>
    </source>
</reference>
<gene>
    <name evidence="1" type="ORF">C7B46_19380</name>
</gene>
<dbReference type="AlphaFoldDB" id="A0A2T2WZA6"/>
<name>A0A2T2WZA6_9FIRM</name>
<evidence type="ECO:0000313" key="1">
    <source>
        <dbReference type="EMBL" id="PSR27562.1"/>
    </source>
</evidence>
<dbReference type="Proteomes" id="UP000242972">
    <property type="component" value="Unassembled WGS sequence"/>
</dbReference>
<sequence>MMSLTFSSPSFPSALLSSEELARRIRRLRKDHVKDLYDAARDVARGSSTAFLPEMAQRVLQVIETWHPDWIA</sequence>
<proteinExistence type="predicted"/>
<protein>
    <submittedName>
        <fullName evidence="1">Uncharacterized protein</fullName>
    </submittedName>
</protein>